<dbReference type="EMBL" id="PNXY01000001">
    <property type="protein sequence ID" value="PMS34412.1"/>
    <property type="molecule type" value="Genomic_DNA"/>
</dbReference>
<dbReference type="Proteomes" id="UP000235659">
    <property type="component" value="Unassembled WGS sequence"/>
</dbReference>
<reference evidence="2 3" key="1">
    <citation type="submission" date="2018-01" db="EMBL/GenBank/DDBJ databases">
        <title>Whole genome analyses suggest that Burkholderia sensu lato contains two further novel genera in the rhizoxinica-symbiotica group Mycetohabitans gen. nov., and Trinickia gen. nov.: implications for the evolution of diazotrophy and nodulation in the Burkholderiaceae.</title>
        <authorList>
            <person name="Estrada-de los Santos P."/>
            <person name="Palmer M."/>
            <person name="Chavez-Ramirez B."/>
            <person name="Beukes C."/>
            <person name="Steenkamp E.T."/>
            <person name="Hirsch A.M."/>
            <person name="Manyaka P."/>
            <person name="Maluk M."/>
            <person name="Lafos M."/>
            <person name="Crook M."/>
            <person name="Gross E."/>
            <person name="Simon M.F."/>
            <person name="Bueno dos Reis Junior F."/>
            <person name="Poole P.S."/>
            <person name="Venter S.N."/>
            <person name="James E.K."/>
        </authorList>
    </citation>
    <scope>NUCLEOTIDE SEQUENCE [LARGE SCALE GENOMIC DNA]</scope>
    <source>
        <strain evidence="2 3">WSM 3937</strain>
    </source>
</reference>
<keyword evidence="3" id="KW-1185">Reference proteome</keyword>
<sequence length="137" mass="15459">MKADHTQRASSCNEEAGAVERAAVASDSEAATRKRLSIANIDALMTPGVRYTCGARAKQLNSNTRQVRASLSQLVDTGVIRHVQEARTGIYWVPTNEEKHQLEQTRRERRKPLTHTLEGYDSELRRIQALCMLIRRS</sequence>
<name>A0A2N7WYL4_9BURK</name>
<protein>
    <submittedName>
        <fullName evidence="1">Uncharacterized protein</fullName>
    </submittedName>
</protein>
<dbReference type="Proteomes" id="UP000494205">
    <property type="component" value="Unassembled WGS sequence"/>
</dbReference>
<proteinExistence type="predicted"/>
<evidence type="ECO:0000313" key="1">
    <source>
        <dbReference type="EMBL" id="CAB3636057.1"/>
    </source>
</evidence>
<dbReference type="EMBL" id="CADIJZ010000001">
    <property type="protein sequence ID" value="CAB3636057.1"/>
    <property type="molecule type" value="Genomic_DNA"/>
</dbReference>
<reference evidence="1 4" key="2">
    <citation type="submission" date="2020-04" db="EMBL/GenBank/DDBJ databases">
        <authorList>
            <person name="De Canck E."/>
        </authorList>
    </citation>
    <scope>NUCLEOTIDE SEQUENCE [LARGE SCALE GENOMIC DNA]</scope>
    <source>
        <strain evidence="1 4">LMG 27174</strain>
    </source>
</reference>
<evidence type="ECO:0000313" key="4">
    <source>
        <dbReference type="Proteomes" id="UP000494205"/>
    </source>
</evidence>
<dbReference type="AlphaFoldDB" id="A0A2N7WYL4"/>
<organism evidence="1 4">
    <name type="scientific">Paraburkholderia rhynchosiae</name>
    <dbReference type="NCBI Taxonomy" id="487049"/>
    <lineage>
        <taxon>Bacteria</taxon>
        <taxon>Pseudomonadati</taxon>
        <taxon>Pseudomonadota</taxon>
        <taxon>Betaproteobacteria</taxon>
        <taxon>Burkholderiales</taxon>
        <taxon>Burkholderiaceae</taxon>
        <taxon>Paraburkholderia</taxon>
    </lineage>
</organism>
<evidence type="ECO:0000313" key="3">
    <source>
        <dbReference type="Proteomes" id="UP000235659"/>
    </source>
</evidence>
<evidence type="ECO:0000313" key="2">
    <source>
        <dbReference type="EMBL" id="PMS34412.1"/>
    </source>
</evidence>
<accession>A0A2N7WYL4</accession>
<gene>
    <name evidence="2" type="ORF">C0Z16_00185</name>
    <name evidence="1" type="ORF">LMG27174_00035</name>
</gene>